<keyword evidence="1" id="KW-0479">Metal-binding</keyword>
<dbReference type="PROSITE" id="PS50157">
    <property type="entry name" value="ZINC_FINGER_C2H2_2"/>
    <property type="match status" value="6"/>
</dbReference>
<evidence type="ECO:0000256" key="4">
    <source>
        <dbReference type="ARBA" id="ARBA00022833"/>
    </source>
</evidence>
<accession>A0A6P7F6V4</accession>
<proteinExistence type="predicted"/>
<protein>
    <submittedName>
        <fullName evidence="10">Histone H4 transcription factor-like</fullName>
    </submittedName>
</protein>
<feature type="region of interest" description="Disordered" evidence="6">
    <location>
        <begin position="532"/>
        <end position="551"/>
    </location>
</feature>
<dbReference type="SMART" id="SM00355">
    <property type="entry name" value="ZnF_C2H2"/>
    <property type="match status" value="10"/>
</dbReference>
<evidence type="ECO:0000256" key="1">
    <source>
        <dbReference type="ARBA" id="ARBA00022723"/>
    </source>
</evidence>
<dbReference type="RefSeq" id="XP_028131514.1">
    <property type="nucleotide sequence ID" value="XM_028275713.1"/>
</dbReference>
<reference evidence="8" key="2">
    <citation type="submission" date="2025-05" db="UniProtKB">
        <authorList>
            <consortium name="EnsemblMetazoa"/>
        </authorList>
    </citation>
    <scope>IDENTIFICATION</scope>
</reference>
<dbReference type="AlphaFoldDB" id="A0A6P7F6V4"/>
<dbReference type="Pfam" id="PF13912">
    <property type="entry name" value="zf-C2H2_6"/>
    <property type="match status" value="1"/>
</dbReference>
<keyword evidence="9" id="KW-1185">Reference proteome</keyword>
<evidence type="ECO:0000256" key="2">
    <source>
        <dbReference type="ARBA" id="ARBA00022737"/>
    </source>
</evidence>
<dbReference type="PANTHER" id="PTHR24409:SF295">
    <property type="entry name" value="AZ2-RELATED"/>
    <property type="match status" value="1"/>
</dbReference>
<evidence type="ECO:0000313" key="9">
    <source>
        <dbReference type="Proteomes" id="UP001652700"/>
    </source>
</evidence>
<evidence type="ECO:0000313" key="8">
    <source>
        <dbReference type="EnsemblMetazoa" id="XP_028131514.1"/>
    </source>
</evidence>
<reference evidence="10" key="1">
    <citation type="submission" date="2025-04" db="UniProtKB">
        <authorList>
            <consortium name="RefSeq"/>
        </authorList>
    </citation>
    <scope>IDENTIFICATION</scope>
    <source>
        <tissue evidence="10">Whole insect</tissue>
    </source>
</reference>
<feature type="compositionally biased region" description="Acidic residues" evidence="6">
    <location>
        <begin position="534"/>
        <end position="544"/>
    </location>
</feature>
<dbReference type="InterPro" id="IPR036236">
    <property type="entry name" value="Znf_C2H2_sf"/>
</dbReference>
<evidence type="ECO:0000313" key="10">
    <source>
        <dbReference type="RefSeq" id="XP_028131514.1"/>
    </source>
</evidence>
<dbReference type="PROSITE" id="PS00028">
    <property type="entry name" value="ZINC_FINGER_C2H2_1"/>
    <property type="match status" value="7"/>
</dbReference>
<feature type="domain" description="C2H2-type" evidence="7">
    <location>
        <begin position="384"/>
        <end position="412"/>
    </location>
</feature>
<dbReference type="Pfam" id="PF00096">
    <property type="entry name" value="zf-C2H2"/>
    <property type="match status" value="2"/>
</dbReference>
<evidence type="ECO:0000259" key="7">
    <source>
        <dbReference type="PROSITE" id="PS50157"/>
    </source>
</evidence>
<dbReference type="OrthoDB" id="10260596at2759"/>
<feature type="domain" description="C2H2-type" evidence="7">
    <location>
        <begin position="211"/>
        <end position="240"/>
    </location>
</feature>
<sequence>MEDQEVNKKRKNRLAVFEHVVHKEKTPKKRKSVIFSEEDTSPSESELVIDDEEPVVRKKKKKGKPLIKLSEEPLSLQCMWLDCDRDDHFTSWAVFNAHIVQHASENADEFRCKWKDCTDKLSNQILLEQHLCHHGYIMKLNNIGENIVERDKLPKCLETHEYKIPLEASGYKCEWEHCQSVFFTLFQLFDHLPVHIKNNPQSATEKQKEQIVCHWNYCNTKYSTQTKLTDHLRVHTKEKCLGCATCGRLFSSKTKFIDHRKRQMSSALQCYQCSQCLKLFPTERLLRDHMRSHINTYKCTMCDMTCPKPSILAKHIRFKHVSFKPYKCTECDKSFVENCNLKAHMKTHEEENPLKCYLCNFSCRSKVGLDNHYVKKHDSAGLVYECHCCKKKFKRGTYLTKHLTKRHNYHWPSGHSRFKYRKDEDGVHRLQTVRYESLEVTQEMIRSELQTNNVIEPSTYNLKYANDGKSLHVSSTSEKGEHDKDKEDANNVILTIEDVDAEGNVVNCEVVNSKVVHANDVNDIDGAVPLQNAEESDDSSESSDIDVKCSDPVNEANDEITIKYEKVGFGEEVEGNSTNILDYKIFKHSKC</sequence>
<dbReference type="GO" id="GO:0005634">
    <property type="term" value="C:nucleus"/>
    <property type="evidence" value="ECO:0007669"/>
    <property type="project" value="TreeGrafter"/>
</dbReference>
<keyword evidence="4" id="KW-0862">Zinc</keyword>
<organism evidence="10">
    <name type="scientific">Diabrotica virgifera virgifera</name>
    <name type="common">western corn rootworm</name>
    <dbReference type="NCBI Taxonomy" id="50390"/>
    <lineage>
        <taxon>Eukaryota</taxon>
        <taxon>Metazoa</taxon>
        <taxon>Ecdysozoa</taxon>
        <taxon>Arthropoda</taxon>
        <taxon>Hexapoda</taxon>
        <taxon>Insecta</taxon>
        <taxon>Pterygota</taxon>
        <taxon>Neoptera</taxon>
        <taxon>Endopterygota</taxon>
        <taxon>Coleoptera</taxon>
        <taxon>Polyphaga</taxon>
        <taxon>Cucujiformia</taxon>
        <taxon>Chrysomeloidea</taxon>
        <taxon>Chrysomelidae</taxon>
        <taxon>Galerucinae</taxon>
        <taxon>Diabroticina</taxon>
        <taxon>Diabroticites</taxon>
        <taxon>Diabrotica</taxon>
    </lineage>
</organism>
<keyword evidence="3 5" id="KW-0863">Zinc-finger</keyword>
<dbReference type="InParanoid" id="A0A6P7F6V4"/>
<evidence type="ECO:0000256" key="6">
    <source>
        <dbReference type="SAM" id="MobiDB-lite"/>
    </source>
</evidence>
<evidence type="ECO:0000256" key="5">
    <source>
        <dbReference type="PROSITE-ProRule" id="PRU00042"/>
    </source>
</evidence>
<dbReference type="GeneID" id="114327181"/>
<dbReference type="FunCoup" id="A0A6P7F6V4">
    <property type="interactions" value="1989"/>
</dbReference>
<dbReference type="KEGG" id="dvv:114327181"/>
<feature type="domain" description="C2H2-type" evidence="7">
    <location>
        <begin position="171"/>
        <end position="200"/>
    </location>
</feature>
<dbReference type="Proteomes" id="UP001652700">
    <property type="component" value="Unplaced"/>
</dbReference>
<dbReference type="FunFam" id="3.30.160.60:FF:000597">
    <property type="entry name" value="zinc finger protein 236 isoform X3"/>
    <property type="match status" value="1"/>
</dbReference>
<keyword evidence="2" id="KW-0677">Repeat</keyword>
<dbReference type="CTD" id="25988"/>
<dbReference type="EnsemblMetazoa" id="XM_028275713.2">
    <property type="protein sequence ID" value="XP_028131514.1"/>
    <property type="gene ID" value="LOC114327181"/>
</dbReference>
<dbReference type="PANTHER" id="PTHR24409">
    <property type="entry name" value="ZINC FINGER PROTEIN 142"/>
    <property type="match status" value="1"/>
</dbReference>
<dbReference type="GO" id="GO:0008270">
    <property type="term" value="F:zinc ion binding"/>
    <property type="evidence" value="ECO:0007669"/>
    <property type="project" value="UniProtKB-KW"/>
</dbReference>
<feature type="domain" description="C2H2-type" evidence="7">
    <location>
        <begin position="271"/>
        <end position="298"/>
    </location>
</feature>
<dbReference type="Gene3D" id="3.30.160.60">
    <property type="entry name" value="Classic Zinc Finger"/>
    <property type="match status" value="4"/>
</dbReference>
<feature type="domain" description="C2H2-type" evidence="7">
    <location>
        <begin position="326"/>
        <end position="353"/>
    </location>
</feature>
<name>A0A6P7F6V4_DIAVI</name>
<evidence type="ECO:0000256" key="3">
    <source>
        <dbReference type="ARBA" id="ARBA00022771"/>
    </source>
</evidence>
<dbReference type="GO" id="GO:0000977">
    <property type="term" value="F:RNA polymerase II transcription regulatory region sequence-specific DNA binding"/>
    <property type="evidence" value="ECO:0007669"/>
    <property type="project" value="TreeGrafter"/>
</dbReference>
<feature type="domain" description="C2H2-type" evidence="7">
    <location>
        <begin position="297"/>
        <end position="325"/>
    </location>
</feature>
<dbReference type="GO" id="GO:0000981">
    <property type="term" value="F:DNA-binding transcription factor activity, RNA polymerase II-specific"/>
    <property type="evidence" value="ECO:0007669"/>
    <property type="project" value="TreeGrafter"/>
</dbReference>
<dbReference type="InterPro" id="IPR013087">
    <property type="entry name" value="Znf_C2H2_type"/>
</dbReference>
<dbReference type="SUPFAM" id="SSF57667">
    <property type="entry name" value="beta-beta-alpha zinc fingers"/>
    <property type="match status" value="3"/>
</dbReference>
<gene>
    <name evidence="10" type="primary">LOC114327181</name>
</gene>